<reference evidence="2" key="2">
    <citation type="submission" date="2021-02" db="EMBL/GenBank/DDBJ databases">
        <authorList>
            <person name="Kimball J.A."/>
            <person name="Haas M.W."/>
            <person name="Macchietto M."/>
            <person name="Kono T."/>
            <person name="Duquette J."/>
            <person name="Shao M."/>
        </authorList>
    </citation>
    <scope>NUCLEOTIDE SEQUENCE</scope>
    <source>
        <tissue evidence="2">Fresh leaf tissue</tissue>
    </source>
</reference>
<keyword evidence="3" id="KW-1185">Reference proteome</keyword>
<accession>A0A8J5W627</accession>
<name>A0A8J5W627_ZIZPA</name>
<evidence type="ECO:0000313" key="2">
    <source>
        <dbReference type="EMBL" id="KAG8083223.1"/>
    </source>
</evidence>
<proteinExistence type="predicted"/>
<dbReference type="Proteomes" id="UP000729402">
    <property type="component" value="Unassembled WGS sequence"/>
</dbReference>
<gene>
    <name evidence="2" type="ORF">GUJ93_ZPchr0015g6888</name>
</gene>
<organism evidence="2 3">
    <name type="scientific">Zizania palustris</name>
    <name type="common">Northern wild rice</name>
    <dbReference type="NCBI Taxonomy" id="103762"/>
    <lineage>
        <taxon>Eukaryota</taxon>
        <taxon>Viridiplantae</taxon>
        <taxon>Streptophyta</taxon>
        <taxon>Embryophyta</taxon>
        <taxon>Tracheophyta</taxon>
        <taxon>Spermatophyta</taxon>
        <taxon>Magnoliopsida</taxon>
        <taxon>Liliopsida</taxon>
        <taxon>Poales</taxon>
        <taxon>Poaceae</taxon>
        <taxon>BOP clade</taxon>
        <taxon>Oryzoideae</taxon>
        <taxon>Oryzeae</taxon>
        <taxon>Zizaniinae</taxon>
        <taxon>Zizania</taxon>
    </lineage>
</organism>
<dbReference type="AlphaFoldDB" id="A0A8J5W627"/>
<sequence length="85" mass="9328">MAWYWRRARCVEHRLQSASQICTEHGEAMRGAVGRPTTSGAGSPEWGITEPCNELRGVAWATTESAASWKMMSRATSEDGSLVEV</sequence>
<feature type="region of interest" description="Disordered" evidence="1">
    <location>
        <begin position="29"/>
        <end position="48"/>
    </location>
</feature>
<evidence type="ECO:0000313" key="3">
    <source>
        <dbReference type="Proteomes" id="UP000729402"/>
    </source>
</evidence>
<comment type="caution">
    <text evidence="2">The sequence shown here is derived from an EMBL/GenBank/DDBJ whole genome shotgun (WGS) entry which is preliminary data.</text>
</comment>
<protein>
    <submittedName>
        <fullName evidence="2">Uncharacterized protein</fullName>
    </submittedName>
</protein>
<reference evidence="2" key="1">
    <citation type="journal article" date="2021" name="bioRxiv">
        <title>Whole Genome Assembly and Annotation of Northern Wild Rice, Zizania palustris L., Supports a Whole Genome Duplication in the Zizania Genus.</title>
        <authorList>
            <person name="Haas M."/>
            <person name="Kono T."/>
            <person name="Macchietto M."/>
            <person name="Millas R."/>
            <person name="McGilp L."/>
            <person name="Shao M."/>
            <person name="Duquette J."/>
            <person name="Hirsch C.N."/>
            <person name="Kimball J."/>
        </authorList>
    </citation>
    <scope>NUCLEOTIDE SEQUENCE</scope>
    <source>
        <tissue evidence="2">Fresh leaf tissue</tissue>
    </source>
</reference>
<dbReference type="EMBL" id="JAAALK010000085">
    <property type="protein sequence ID" value="KAG8083223.1"/>
    <property type="molecule type" value="Genomic_DNA"/>
</dbReference>
<evidence type="ECO:0000256" key="1">
    <source>
        <dbReference type="SAM" id="MobiDB-lite"/>
    </source>
</evidence>